<dbReference type="SMART" id="SM00304">
    <property type="entry name" value="HAMP"/>
    <property type="match status" value="1"/>
</dbReference>
<protein>
    <recommendedName>
        <fullName evidence="8">Methyl-accepting chemotaxis protein McpQ</fullName>
    </recommendedName>
</protein>
<feature type="domain" description="Methyl-accepting transducer" evidence="5">
    <location>
        <begin position="419"/>
        <end position="655"/>
    </location>
</feature>
<keyword evidence="4" id="KW-0472">Membrane</keyword>
<reference evidence="7" key="1">
    <citation type="submission" date="2019-08" db="EMBL/GenBank/DDBJ databases">
        <authorList>
            <person name="Kucharzyk K."/>
            <person name="Murdoch R.W."/>
            <person name="Higgins S."/>
            <person name="Loffler F."/>
        </authorList>
    </citation>
    <scope>NUCLEOTIDE SEQUENCE</scope>
</reference>
<dbReference type="FunFam" id="1.10.287.950:FF:000001">
    <property type="entry name" value="Methyl-accepting chemotaxis sensory transducer"/>
    <property type="match status" value="1"/>
</dbReference>
<dbReference type="PANTHER" id="PTHR32089">
    <property type="entry name" value="METHYL-ACCEPTING CHEMOTAXIS PROTEIN MCPB"/>
    <property type="match status" value="1"/>
</dbReference>
<dbReference type="Pfam" id="PF08376">
    <property type="entry name" value="NIT"/>
    <property type="match status" value="1"/>
</dbReference>
<dbReference type="CDD" id="cd06225">
    <property type="entry name" value="HAMP"/>
    <property type="match status" value="1"/>
</dbReference>
<evidence type="ECO:0000259" key="5">
    <source>
        <dbReference type="PROSITE" id="PS50111"/>
    </source>
</evidence>
<proteinExistence type="inferred from homology"/>
<comment type="similarity">
    <text evidence="2">Belongs to the methyl-accepting chemotaxis (MCP) protein family.</text>
</comment>
<dbReference type="CDD" id="cd11386">
    <property type="entry name" value="MCP_signal"/>
    <property type="match status" value="1"/>
</dbReference>
<dbReference type="PANTHER" id="PTHR32089:SF112">
    <property type="entry name" value="LYSOZYME-LIKE PROTEIN-RELATED"/>
    <property type="match status" value="1"/>
</dbReference>
<dbReference type="PROSITE" id="PS50885">
    <property type="entry name" value="HAMP"/>
    <property type="match status" value="1"/>
</dbReference>
<dbReference type="InterPro" id="IPR003660">
    <property type="entry name" value="HAMP_dom"/>
</dbReference>
<feature type="coiled-coil region" evidence="3">
    <location>
        <begin position="356"/>
        <end position="383"/>
    </location>
</feature>
<dbReference type="GO" id="GO:0007165">
    <property type="term" value="P:signal transduction"/>
    <property type="evidence" value="ECO:0007669"/>
    <property type="project" value="UniProtKB-KW"/>
</dbReference>
<dbReference type="Gene3D" id="1.10.287.950">
    <property type="entry name" value="Methyl-accepting chemotaxis protein"/>
    <property type="match status" value="1"/>
</dbReference>
<dbReference type="SMART" id="SM00283">
    <property type="entry name" value="MA"/>
    <property type="match status" value="1"/>
</dbReference>
<comment type="caution">
    <text evidence="7">The sequence shown here is derived from an EMBL/GenBank/DDBJ whole genome shotgun (WGS) entry which is preliminary data.</text>
</comment>
<dbReference type="Pfam" id="PF00015">
    <property type="entry name" value="MCPsignal"/>
    <property type="match status" value="1"/>
</dbReference>
<keyword evidence="4" id="KW-0812">Transmembrane</keyword>
<organism evidence="7">
    <name type="scientific">bioreactor metagenome</name>
    <dbReference type="NCBI Taxonomy" id="1076179"/>
    <lineage>
        <taxon>unclassified sequences</taxon>
        <taxon>metagenomes</taxon>
        <taxon>ecological metagenomes</taxon>
    </lineage>
</organism>
<dbReference type="Pfam" id="PF00672">
    <property type="entry name" value="HAMP"/>
    <property type="match status" value="1"/>
</dbReference>
<dbReference type="AlphaFoldDB" id="A0A644XL15"/>
<dbReference type="InterPro" id="IPR013587">
    <property type="entry name" value="Nitrate/nitrite_sensing"/>
</dbReference>
<evidence type="ECO:0000256" key="1">
    <source>
        <dbReference type="ARBA" id="ARBA00023224"/>
    </source>
</evidence>
<accession>A0A644XL15</accession>
<keyword evidence="3" id="KW-0175">Coiled coil</keyword>
<evidence type="ECO:0008006" key="8">
    <source>
        <dbReference type="Google" id="ProtNLM"/>
    </source>
</evidence>
<evidence type="ECO:0000256" key="2">
    <source>
        <dbReference type="ARBA" id="ARBA00029447"/>
    </source>
</evidence>
<keyword evidence="4" id="KW-1133">Transmembrane helix</keyword>
<evidence type="ECO:0000259" key="6">
    <source>
        <dbReference type="PROSITE" id="PS50885"/>
    </source>
</evidence>
<sequence>MKISHKLIVLVTIPLLAFFILSMMFINVNIKESKIVDDMAGNTKLMIAISDLIHELQIERGRTSVFLSGGSQDEMNVQRKSSDLKIQPVLNSLKSAAVDNQIRNILSESTSEIEKIRSIANKKSSAKEVVDAYGRLIAQLMTSETYIANSKTTRGFGKILTSIIILETAKENAGKLRATVSGILTADKPIDDELFTRLITFKANIDANLDSKAMVLEPVAKSLLDESRKSESWARVNQGFNTVLSKSKEGNYGINGKDFFATITKTIDDMYLVRNKEVESAVGNLHTIQEEISNTLLKVYLSVGFALLLALSSAIYLARSITSPINHLIAYAKSVAGGDLNTKIVEKFSHELGSLKDSLASMIQNLKSKIQEAEENSAKAAEQSEKAFLAMQAAEEARQGAENAKAEGMIAAANHIEGVVEILTSASEELSAQIEQSSRGADEQSGRVRETATAMEEMNATVLEVAKNAQQAADISNQARQQAQEGSKIVTDAVKSIEAVHAQSIAIREDMDVLGKQAEGIGQIMGVIADIADQTNLLALNAAIEAARAGDAGRGFAVVADEVRKLAEKTMTATQEVGQAITGIQQGTRKNIHNVEQAGVSIEEAAKLSAQSGESLKHILEFVHMVNDQVQSIATASEQQSAVSEEINRSVEQVATISAETAQAMEQASSAVAELAQQSQTLQKLIVEMKNG</sequence>
<evidence type="ECO:0000256" key="4">
    <source>
        <dbReference type="SAM" id="Phobius"/>
    </source>
</evidence>
<dbReference type="InterPro" id="IPR004089">
    <property type="entry name" value="MCPsignal_dom"/>
</dbReference>
<gene>
    <name evidence="7" type="ORF">SDC9_63264</name>
</gene>
<feature type="transmembrane region" description="Helical" evidence="4">
    <location>
        <begin position="7"/>
        <end position="26"/>
    </location>
</feature>
<evidence type="ECO:0000256" key="3">
    <source>
        <dbReference type="SAM" id="Coils"/>
    </source>
</evidence>
<name>A0A644XL15_9ZZZZ</name>
<dbReference type="SUPFAM" id="SSF58104">
    <property type="entry name" value="Methyl-accepting chemotaxis protein (MCP) signaling domain"/>
    <property type="match status" value="1"/>
</dbReference>
<keyword evidence="1" id="KW-0807">Transducer</keyword>
<dbReference type="GO" id="GO:0016020">
    <property type="term" value="C:membrane"/>
    <property type="evidence" value="ECO:0007669"/>
    <property type="project" value="InterPro"/>
</dbReference>
<dbReference type="EMBL" id="VSSQ01002694">
    <property type="protein sequence ID" value="MPM16882.1"/>
    <property type="molecule type" value="Genomic_DNA"/>
</dbReference>
<dbReference type="Gene3D" id="6.10.340.10">
    <property type="match status" value="1"/>
</dbReference>
<dbReference type="PROSITE" id="PS50111">
    <property type="entry name" value="CHEMOTAXIS_TRANSDUC_2"/>
    <property type="match status" value="1"/>
</dbReference>
<evidence type="ECO:0000313" key="7">
    <source>
        <dbReference type="EMBL" id="MPM16882.1"/>
    </source>
</evidence>
<feature type="domain" description="HAMP" evidence="6">
    <location>
        <begin position="319"/>
        <end position="371"/>
    </location>
</feature>